<protein>
    <submittedName>
        <fullName evidence="2">Uncharacterized protein</fullName>
    </submittedName>
</protein>
<gene>
    <name evidence="2" type="ORF">PUN28_019997</name>
</gene>
<accession>A0AAW2EC79</accession>
<sequence>MNASINAVSPLVNILRKIFYAYFIRLWKINCFLECPVGFFNKFKPSFLFPQSAKTVHQRKLIFIKVLKVTGKRYVTAANQRDHPEFRGSRRSLSDHSWCKRKILVPSTPDSTDTLQSEFRFGALGTKGSRRKLTKETVRRPGEAAEVPLTIPGTRENFSTYPVLQIALTLCRVWRFGDERFATETNQGNRPETRGSRKSLSDHSWCKRKFLDLPSTPDSTNTLQSEFRFGALGTKGSRRKLTKETVRRPGEGAEVPLTIPGAREKFSTYLVLQIALTLCRLAGDFECCEGRRSFTVLLQLDKKVLLIFGRAKLVQHCYLVIGVSGRPQNFYCDLYWVRGISAAFSRVLLAFHYSFFILLSFHKVLSLVIWSKLSKDILKNSTGAANCKYEKWLTKKLKVIAILRLYSKRYISFQPYSEDVIMLGIKHYLKQLFHMLNVVCLDKIVQLKDPAAAHWDTG</sequence>
<organism evidence="2 3">
    <name type="scientific">Cardiocondyla obscurior</name>
    <dbReference type="NCBI Taxonomy" id="286306"/>
    <lineage>
        <taxon>Eukaryota</taxon>
        <taxon>Metazoa</taxon>
        <taxon>Ecdysozoa</taxon>
        <taxon>Arthropoda</taxon>
        <taxon>Hexapoda</taxon>
        <taxon>Insecta</taxon>
        <taxon>Pterygota</taxon>
        <taxon>Neoptera</taxon>
        <taxon>Endopterygota</taxon>
        <taxon>Hymenoptera</taxon>
        <taxon>Apocrita</taxon>
        <taxon>Aculeata</taxon>
        <taxon>Formicoidea</taxon>
        <taxon>Formicidae</taxon>
        <taxon>Myrmicinae</taxon>
        <taxon>Cardiocondyla</taxon>
    </lineage>
</organism>
<evidence type="ECO:0000256" key="1">
    <source>
        <dbReference type="SAM" id="Phobius"/>
    </source>
</evidence>
<dbReference type="AlphaFoldDB" id="A0AAW2EC79"/>
<name>A0AAW2EC79_9HYME</name>
<feature type="transmembrane region" description="Helical" evidence="1">
    <location>
        <begin position="350"/>
        <end position="370"/>
    </location>
</feature>
<keyword evidence="3" id="KW-1185">Reference proteome</keyword>
<proteinExistence type="predicted"/>
<keyword evidence="1" id="KW-0472">Membrane</keyword>
<keyword evidence="1" id="KW-1133">Transmembrane helix</keyword>
<dbReference type="EMBL" id="JADYXP020000027">
    <property type="protein sequence ID" value="KAL0099964.1"/>
    <property type="molecule type" value="Genomic_DNA"/>
</dbReference>
<evidence type="ECO:0000313" key="2">
    <source>
        <dbReference type="EMBL" id="KAL0099964.1"/>
    </source>
</evidence>
<evidence type="ECO:0000313" key="3">
    <source>
        <dbReference type="Proteomes" id="UP001430953"/>
    </source>
</evidence>
<dbReference type="Proteomes" id="UP001430953">
    <property type="component" value="Unassembled WGS sequence"/>
</dbReference>
<comment type="caution">
    <text evidence="2">The sequence shown here is derived from an EMBL/GenBank/DDBJ whole genome shotgun (WGS) entry which is preliminary data.</text>
</comment>
<keyword evidence="1" id="KW-0812">Transmembrane</keyword>
<reference evidence="2 3" key="1">
    <citation type="submission" date="2023-03" db="EMBL/GenBank/DDBJ databases">
        <title>High recombination rates correlate with genetic variation in Cardiocondyla obscurior ants.</title>
        <authorList>
            <person name="Errbii M."/>
        </authorList>
    </citation>
    <scope>NUCLEOTIDE SEQUENCE [LARGE SCALE GENOMIC DNA]</scope>
    <source>
        <strain evidence="2">Alpha-2009</strain>
        <tissue evidence="2">Whole body</tissue>
    </source>
</reference>